<dbReference type="RefSeq" id="WP_118886528.1">
    <property type="nucleotide sequence ID" value="NZ_CP032100.1"/>
</dbReference>
<organism evidence="3 4">
    <name type="scientific">Arcobacter suis CECT 7833</name>
    <dbReference type="NCBI Taxonomy" id="663365"/>
    <lineage>
        <taxon>Bacteria</taxon>
        <taxon>Pseudomonadati</taxon>
        <taxon>Campylobacterota</taxon>
        <taxon>Epsilonproteobacteria</taxon>
        <taxon>Campylobacterales</taxon>
        <taxon>Arcobacteraceae</taxon>
        <taxon>Arcobacter</taxon>
    </lineage>
</organism>
<reference evidence="3 4" key="1">
    <citation type="submission" date="2018-08" db="EMBL/GenBank/DDBJ databases">
        <title>Complete genome of the Arcobacter suis type strain LMG 26152.</title>
        <authorList>
            <person name="Miller W.G."/>
            <person name="Yee E."/>
            <person name="Bono J.L."/>
        </authorList>
    </citation>
    <scope>NUCLEOTIDE SEQUENCE [LARGE SCALE GENOMIC DNA]</scope>
    <source>
        <strain evidence="3 4">CECT 7833</strain>
    </source>
</reference>
<evidence type="ECO:0000313" key="4">
    <source>
        <dbReference type="Proteomes" id="UP000263040"/>
    </source>
</evidence>
<dbReference type="PANTHER" id="PTHR39176:SF1">
    <property type="entry name" value="PERIPLASMIC PROTEIN"/>
    <property type="match status" value="1"/>
</dbReference>
<dbReference type="Pfam" id="PF07007">
    <property type="entry name" value="LprI"/>
    <property type="match status" value="1"/>
</dbReference>
<protein>
    <submittedName>
        <fullName evidence="3">DUF1311 domain-containing protein</fullName>
    </submittedName>
</protein>
<dbReference type="Gene3D" id="1.20.1270.180">
    <property type="match status" value="1"/>
</dbReference>
<accession>A0AAD0SQV9</accession>
<gene>
    <name evidence="3" type="ORF">ASUIS_1526</name>
</gene>
<evidence type="ECO:0000256" key="1">
    <source>
        <dbReference type="SAM" id="SignalP"/>
    </source>
</evidence>
<dbReference type="Proteomes" id="UP000263040">
    <property type="component" value="Chromosome"/>
</dbReference>
<keyword evidence="1" id="KW-0732">Signal</keyword>
<feature type="chain" id="PRO_5041943814" evidence="1">
    <location>
        <begin position="19"/>
        <end position="159"/>
    </location>
</feature>
<feature type="domain" description="Lysozyme inhibitor LprI-like N-terminal" evidence="2">
    <location>
        <begin position="66"/>
        <end position="130"/>
    </location>
</feature>
<feature type="signal peptide" evidence="1">
    <location>
        <begin position="1"/>
        <end position="18"/>
    </location>
</feature>
<evidence type="ECO:0000259" key="2">
    <source>
        <dbReference type="Pfam" id="PF07007"/>
    </source>
</evidence>
<keyword evidence="4" id="KW-1185">Reference proteome</keyword>
<dbReference type="KEGG" id="asui:ASUIS_1526"/>
<evidence type="ECO:0000313" key="3">
    <source>
        <dbReference type="EMBL" id="AXX90006.1"/>
    </source>
</evidence>
<proteinExistence type="predicted"/>
<dbReference type="EMBL" id="CP032100">
    <property type="protein sequence ID" value="AXX90006.1"/>
    <property type="molecule type" value="Genomic_DNA"/>
</dbReference>
<dbReference type="PANTHER" id="PTHR39176">
    <property type="entry name" value="PERIPLASMIC PROTEIN-RELATED"/>
    <property type="match status" value="1"/>
</dbReference>
<dbReference type="AlphaFoldDB" id="A0AAD0SQV9"/>
<sequence>MKKIVFTLGMLISLNLFAFENKDIDTFLKLESFETVEKFESYINKYTQECLDNGFGGTGSIPCFVSYELWDKELNIYYRKLMSKLTAKEKELLKESQKKWLESRDKTIEFNSLMLDKNYDQEGTMFLLDRANVADSDISEIIKNRALYLKNWYDKLNNR</sequence>
<name>A0AAD0SQV9_9BACT</name>
<dbReference type="InterPro" id="IPR009739">
    <property type="entry name" value="LprI-like_N"/>
</dbReference>